<reference evidence="3 4" key="1">
    <citation type="submission" date="2020-05" db="EMBL/GenBank/DDBJ databases">
        <title>Genome sequencing of Spirosoma sp. TS118.</title>
        <authorList>
            <person name="Lee J.-H."/>
            <person name="Jeong S."/>
            <person name="Zhao L."/>
            <person name="Jung J.-H."/>
            <person name="Kim M.-K."/>
            <person name="Lim S."/>
        </authorList>
    </citation>
    <scope>NUCLEOTIDE SEQUENCE [LARGE SCALE GENOMIC DNA]</scope>
    <source>
        <strain evidence="3 4">TS118</strain>
    </source>
</reference>
<feature type="chain" id="PRO_5026872584" evidence="2">
    <location>
        <begin position="22"/>
        <end position="408"/>
    </location>
</feature>
<dbReference type="Proteomes" id="UP000502756">
    <property type="component" value="Chromosome"/>
</dbReference>
<feature type="coiled-coil region" evidence="1">
    <location>
        <begin position="203"/>
        <end position="242"/>
    </location>
</feature>
<dbReference type="RefSeq" id="WP_171740921.1">
    <property type="nucleotide sequence ID" value="NZ_CP053435.1"/>
</dbReference>
<evidence type="ECO:0000256" key="1">
    <source>
        <dbReference type="SAM" id="Coils"/>
    </source>
</evidence>
<evidence type="ECO:0000313" key="3">
    <source>
        <dbReference type="EMBL" id="QJW91075.1"/>
    </source>
</evidence>
<dbReference type="EMBL" id="CP053435">
    <property type="protein sequence ID" value="QJW91075.1"/>
    <property type="molecule type" value="Genomic_DNA"/>
</dbReference>
<keyword evidence="4" id="KW-1185">Reference proteome</keyword>
<name>A0A6M5YAR6_9BACT</name>
<keyword evidence="1" id="KW-0175">Coiled coil</keyword>
<feature type="signal peptide" evidence="2">
    <location>
        <begin position="1"/>
        <end position="21"/>
    </location>
</feature>
<accession>A0A6M5YAR6</accession>
<protein>
    <submittedName>
        <fullName evidence="3">Uncharacterized protein</fullName>
    </submittedName>
</protein>
<proteinExistence type="predicted"/>
<keyword evidence="2" id="KW-0732">Signal</keyword>
<dbReference type="KEGG" id="stae:HNV11_17680"/>
<sequence>MIRTRATWVVLLALTGATGWAQVVDSTITLNFLRNPVSPAANIIGIAPNEIQRPTDVTGFIASLQNATGGFSALPANFAVDIAPYWLFGNRGRNLTFGEEKSPTKGSIPQTFVFSAAFRSLKSRRNTDSTSQLALGVKFSIVRGRYDSQELDEVKAFLREANTLRATLTESLRDNNADYKNVTDQIRRVKAKRNKTLSDSLSIQQLENERLQLLTQLEAEVAAQYAQRISKYNRNVLRLANEPLQRYGFKLDFAAGLAWDYPNNQYSAGNLYRTGAWLTGGIDSKQGHVFLGIIRYLYNPEVVFADPQAKLNPVNAQTLDGGIRYNYQEKTSPVSVGAEFIYRSVLNTGLINDSWRLVANFNYEVATNTVLTFAIGRDFDRTVKKDGNIIGVLNLIKGFGSSRRILGE</sequence>
<evidence type="ECO:0000313" key="4">
    <source>
        <dbReference type="Proteomes" id="UP000502756"/>
    </source>
</evidence>
<dbReference type="AlphaFoldDB" id="A0A6M5YAR6"/>
<evidence type="ECO:0000256" key="2">
    <source>
        <dbReference type="SAM" id="SignalP"/>
    </source>
</evidence>
<organism evidence="3 4">
    <name type="scientific">Spirosoma taeanense</name>
    <dbReference type="NCBI Taxonomy" id="2735870"/>
    <lineage>
        <taxon>Bacteria</taxon>
        <taxon>Pseudomonadati</taxon>
        <taxon>Bacteroidota</taxon>
        <taxon>Cytophagia</taxon>
        <taxon>Cytophagales</taxon>
        <taxon>Cytophagaceae</taxon>
        <taxon>Spirosoma</taxon>
    </lineage>
</organism>
<gene>
    <name evidence="3" type="ORF">HNV11_17680</name>
</gene>